<sequence length="353" mass="39430">MALENDNSLSKQEAIKQLRQTIGQLETIIQQLDKTSVIDLPSSTAIQNLITTTEQLETIIPEKPTSETIQETVETEIIETQSLDDTTVDLEQIETKTEVTTSQSVPVTSPVTPQGTEEEVIQTAIVKNQKNNNQPNNKKWIIIGITAAIIIIIIPLTWKLFLSDKIPQLIAQNTPETIIQAEKRPIDTIDASEIIIEETKSSLENPIDEAISTTPKSATETDIELTAKIPLELETENKSQKVVVETVKSTRELTPEQNLIVALENKTNNIATRYSEDLIISIQPNFDDNIVTVTLADDWYQLIASNQDKLAGEMLKKSRQLEFNKLRITDSQNNLIARSPVVGKDVVILRRTT</sequence>
<keyword evidence="3" id="KW-1185">Reference proteome</keyword>
<dbReference type="AlphaFoldDB" id="A0A563W1I9"/>
<evidence type="ECO:0000313" key="3">
    <source>
        <dbReference type="Proteomes" id="UP000320055"/>
    </source>
</evidence>
<evidence type="ECO:0000313" key="2">
    <source>
        <dbReference type="EMBL" id="VEP17497.1"/>
    </source>
</evidence>
<proteinExistence type="predicted"/>
<evidence type="ECO:0000256" key="1">
    <source>
        <dbReference type="SAM" id="Phobius"/>
    </source>
</evidence>
<feature type="transmembrane region" description="Helical" evidence="1">
    <location>
        <begin position="140"/>
        <end position="158"/>
    </location>
</feature>
<organism evidence="2 3">
    <name type="scientific">Hyella patelloides LEGE 07179</name>
    <dbReference type="NCBI Taxonomy" id="945734"/>
    <lineage>
        <taxon>Bacteria</taxon>
        <taxon>Bacillati</taxon>
        <taxon>Cyanobacteriota</taxon>
        <taxon>Cyanophyceae</taxon>
        <taxon>Pleurocapsales</taxon>
        <taxon>Hyellaceae</taxon>
        <taxon>Hyella</taxon>
    </lineage>
</organism>
<name>A0A563W1I9_9CYAN</name>
<dbReference type="RefSeq" id="WP_144867138.1">
    <property type="nucleotide sequence ID" value="NZ_LR213821.1"/>
</dbReference>
<keyword evidence="1" id="KW-1133">Transmembrane helix</keyword>
<keyword evidence="1" id="KW-0472">Membrane</keyword>
<keyword evidence="1" id="KW-0812">Transmembrane</keyword>
<accession>A0A563W1I9</accession>
<dbReference type="OrthoDB" id="513429at2"/>
<dbReference type="EMBL" id="CAACVJ010000579">
    <property type="protein sequence ID" value="VEP17497.1"/>
    <property type="molecule type" value="Genomic_DNA"/>
</dbReference>
<gene>
    <name evidence="2" type="ORF">H1P_620006</name>
</gene>
<reference evidence="2 3" key="1">
    <citation type="submission" date="2019-01" db="EMBL/GenBank/DDBJ databases">
        <authorList>
            <person name="Brito A."/>
        </authorList>
    </citation>
    <scope>NUCLEOTIDE SEQUENCE [LARGE SCALE GENOMIC DNA]</scope>
    <source>
        <strain evidence="2">1</strain>
    </source>
</reference>
<protein>
    <submittedName>
        <fullName evidence="2">Uncharacterized protein</fullName>
    </submittedName>
</protein>
<dbReference type="Proteomes" id="UP000320055">
    <property type="component" value="Unassembled WGS sequence"/>
</dbReference>